<sequence>MAKFILIAALCILSAALTKAAFNKEEAIKTFMTRAEECRGEAGAADSDIQDLITKSPAAGKEGKCMRSCIMKKYGVMDSNGKFVKSVAMEHTKTYTDGDADKLKIANEIIDACADIAVPDDHCEATELYGKCFMEQTKAHGIDKFEF</sequence>
<keyword evidence="1 2" id="KW-0732">Signal</keyword>
<dbReference type="OrthoDB" id="6595846at2759"/>
<dbReference type="Gene3D" id="1.10.238.20">
    <property type="entry name" value="Pheromone/general odorant binding protein domain"/>
    <property type="match status" value="1"/>
</dbReference>
<dbReference type="PANTHER" id="PTHR11857:SF42">
    <property type="entry name" value="GENERAL ODORANT-BINDING PROTEIN 19D-RELATED"/>
    <property type="match status" value="1"/>
</dbReference>
<reference evidence="3" key="2">
    <citation type="journal article" date="2014" name="BMC Genomics">
        <title>A genomic perspective to assessing quality of mass-reared SIT flies used in Mediterranean fruit fly (Ceratitis capitata) eradication in California.</title>
        <authorList>
            <person name="Calla B."/>
            <person name="Hall B."/>
            <person name="Hou S."/>
            <person name="Geib S.M."/>
        </authorList>
    </citation>
    <scope>NUCLEOTIDE SEQUENCE</scope>
</reference>
<dbReference type="KEGG" id="ccat:101458202"/>
<dbReference type="Pfam" id="PF01395">
    <property type="entry name" value="PBP_GOBP"/>
    <property type="match status" value="1"/>
</dbReference>
<dbReference type="InterPro" id="IPR036728">
    <property type="entry name" value="PBP_GOBP_sf"/>
</dbReference>
<feature type="signal peptide" evidence="2">
    <location>
        <begin position="1"/>
        <end position="20"/>
    </location>
</feature>
<name>W8ATA3_CERCA</name>
<protein>
    <submittedName>
        <fullName evidence="3">Pheromone-binding protein-related protein 5</fullName>
    </submittedName>
</protein>
<evidence type="ECO:0000256" key="1">
    <source>
        <dbReference type="ARBA" id="ARBA00022729"/>
    </source>
</evidence>
<feature type="chain" id="PRO_5004905721" evidence="2">
    <location>
        <begin position="21"/>
        <end position="147"/>
    </location>
</feature>
<dbReference type="GO" id="GO:0005615">
    <property type="term" value="C:extracellular space"/>
    <property type="evidence" value="ECO:0007669"/>
    <property type="project" value="TreeGrafter"/>
</dbReference>
<proteinExistence type="evidence at transcript level"/>
<evidence type="ECO:0000256" key="2">
    <source>
        <dbReference type="SAM" id="SignalP"/>
    </source>
</evidence>
<accession>W8ATA3</accession>
<dbReference type="AlphaFoldDB" id="W8ATA3"/>
<dbReference type="GO" id="GO:0005549">
    <property type="term" value="F:odorant binding"/>
    <property type="evidence" value="ECO:0007669"/>
    <property type="project" value="InterPro"/>
</dbReference>
<dbReference type="CDD" id="cd23992">
    <property type="entry name" value="PBP_GOBP"/>
    <property type="match status" value="1"/>
</dbReference>
<dbReference type="GO" id="GO:0007608">
    <property type="term" value="P:sensory perception of smell"/>
    <property type="evidence" value="ECO:0007669"/>
    <property type="project" value="TreeGrafter"/>
</dbReference>
<dbReference type="SMART" id="SM00708">
    <property type="entry name" value="PhBP"/>
    <property type="match status" value="1"/>
</dbReference>
<reference evidence="3" key="1">
    <citation type="submission" date="2013-07" db="EMBL/GenBank/DDBJ databases">
        <authorList>
            <person name="Geib S."/>
        </authorList>
    </citation>
    <scope>NUCLEOTIDE SEQUENCE</scope>
</reference>
<dbReference type="GeneID" id="101458202"/>
<evidence type="ECO:0000313" key="3">
    <source>
        <dbReference type="EMBL" id="JAB89432.1"/>
    </source>
</evidence>
<organism evidence="3">
    <name type="scientific">Ceratitis capitata</name>
    <name type="common">Mediterranean fruit fly</name>
    <name type="synonym">Tephritis capitata</name>
    <dbReference type="NCBI Taxonomy" id="7213"/>
    <lineage>
        <taxon>Eukaryota</taxon>
        <taxon>Metazoa</taxon>
        <taxon>Ecdysozoa</taxon>
        <taxon>Arthropoda</taxon>
        <taxon>Hexapoda</taxon>
        <taxon>Insecta</taxon>
        <taxon>Pterygota</taxon>
        <taxon>Neoptera</taxon>
        <taxon>Endopterygota</taxon>
        <taxon>Diptera</taxon>
        <taxon>Brachycera</taxon>
        <taxon>Muscomorpha</taxon>
        <taxon>Tephritoidea</taxon>
        <taxon>Tephritidae</taxon>
        <taxon>Ceratitis</taxon>
        <taxon>Ceratitis</taxon>
    </lineage>
</organism>
<dbReference type="EMBL" id="GAMC01017123">
    <property type="protein sequence ID" value="JAB89432.1"/>
    <property type="molecule type" value="mRNA"/>
</dbReference>
<gene>
    <name evidence="3" type="primary">PBP5</name>
</gene>
<dbReference type="InterPro" id="IPR006170">
    <property type="entry name" value="PBP/GOBP"/>
</dbReference>
<dbReference type="SUPFAM" id="SSF47565">
    <property type="entry name" value="Insect pheromone/odorant-binding proteins"/>
    <property type="match status" value="1"/>
</dbReference>
<dbReference type="PANTHER" id="PTHR11857">
    <property type="entry name" value="ODORANT BINDING PROTEIN-RELATED"/>
    <property type="match status" value="1"/>
</dbReference>